<dbReference type="Proteomes" id="UP000798662">
    <property type="component" value="Chromosome 3"/>
</dbReference>
<gene>
    <name evidence="1" type="ORF">I4F81_011575</name>
</gene>
<sequence length="283" mass="31289">MRRGKWMQNVARVAGHLSNLAKYSLGLGAAVSFASSSLYSVDGGKRAVVFSRASGIQQEVMGEGLHFVIPWLQRPIIFDVRTRPRAINSVTGTKDLQMVNLTLRVLSKPVAEKLPEIYGRLGLDWDERVLPSIANEVLKSVVAQYNAEQLLTQREKVSRQIRDTLTERARAFNIELDDVSMTHLTFGREFAHAIEAKQVTQQEAERSKYIVMVAEQEKDAAIIKAEGESQAASLISRSMATSGDGLLQLRRIEAAKEISSTLSKTRNVAYLPKGGNILLNVAP</sequence>
<organism evidence="1 2">
    <name type="scientific">Pyropia yezoensis</name>
    <name type="common">Susabi-nori</name>
    <name type="synonym">Porphyra yezoensis</name>
    <dbReference type="NCBI Taxonomy" id="2788"/>
    <lineage>
        <taxon>Eukaryota</taxon>
        <taxon>Rhodophyta</taxon>
        <taxon>Bangiophyceae</taxon>
        <taxon>Bangiales</taxon>
        <taxon>Bangiaceae</taxon>
        <taxon>Pyropia</taxon>
    </lineage>
</organism>
<evidence type="ECO:0000313" key="2">
    <source>
        <dbReference type="Proteomes" id="UP000798662"/>
    </source>
</evidence>
<dbReference type="EMBL" id="CM020620">
    <property type="protein sequence ID" value="KAK1869093.1"/>
    <property type="molecule type" value="Genomic_DNA"/>
</dbReference>
<reference evidence="1" key="1">
    <citation type="submission" date="2019-11" db="EMBL/GenBank/DDBJ databases">
        <title>Nori genome reveals adaptations in red seaweeds to the harsh intertidal environment.</title>
        <authorList>
            <person name="Wang D."/>
            <person name="Mao Y."/>
        </authorList>
    </citation>
    <scope>NUCLEOTIDE SEQUENCE</scope>
    <source>
        <tissue evidence="1">Gametophyte</tissue>
    </source>
</reference>
<evidence type="ECO:0000313" key="1">
    <source>
        <dbReference type="EMBL" id="KAK1869093.1"/>
    </source>
</evidence>
<accession>A0ACC3CG78</accession>
<comment type="caution">
    <text evidence="1">The sequence shown here is derived from an EMBL/GenBank/DDBJ whole genome shotgun (WGS) entry which is preliminary data.</text>
</comment>
<proteinExistence type="predicted"/>
<name>A0ACC3CG78_PYRYE</name>
<protein>
    <submittedName>
        <fullName evidence="1">Uncharacterized protein</fullName>
    </submittedName>
</protein>
<keyword evidence="2" id="KW-1185">Reference proteome</keyword>